<protein>
    <submittedName>
        <fullName evidence="2">Stage II sporulation protein P</fullName>
    </submittedName>
</protein>
<dbReference type="Proteomes" id="UP001597502">
    <property type="component" value="Unassembled WGS sequence"/>
</dbReference>
<keyword evidence="1" id="KW-1133">Transmembrane helix</keyword>
<dbReference type="Pfam" id="PF07454">
    <property type="entry name" value="SpoIIP"/>
    <property type="match status" value="1"/>
</dbReference>
<organism evidence="2 3">
    <name type="scientific">Lentibacillus juripiscarius</name>
    <dbReference type="NCBI Taxonomy" id="257446"/>
    <lineage>
        <taxon>Bacteria</taxon>
        <taxon>Bacillati</taxon>
        <taxon>Bacillota</taxon>
        <taxon>Bacilli</taxon>
        <taxon>Bacillales</taxon>
        <taxon>Bacillaceae</taxon>
        <taxon>Lentibacillus</taxon>
    </lineage>
</organism>
<dbReference type="RefSeq" id="WP_382395625.1">
    <property type="nucleotide sequence ID" value="NZ_JBHUNA010000040.1"/>
</dbReference>
<proteinExistence type="predicted"/>
<name>A0ABW5VAB9_9BACI</name>
<evidence type="ECO:0000313" key="2">
    <source>
        <dbReference type="EMBL" id="MFD2762283.1"/>
    </source>
</evidence>
<dbReference type="NCBIfam" id="TIGR02867">
    <property type="entry name" value="spore_II_P"/>
    <property type="match status" value="1"/>
</dbReference>
<keyword evidence="3" id="KW-1185">Reference proteome</keyword>
<accession>A0ABW5VAB9</accession>
<keyword evidence="1" id="KW-0472">Membrane</keyword>
<evidence type="ECO:0000256" key="1">
    <source>
        <dbReference type="SAM" id="Phobius"/>
    </source>
</evidence>
<keyword evidence="1" id="KW-0812">Transmembrane</keyword>
<gene>
    <name evidence="2" type="primary">spoIIP</name>
    <name evidence="2" type="ORF">ACFSUO_15090</name>
</gene>
<reference evidence="3" key="1">
    <citation type="journal article" date="2019" name="Int. J. Syst. Evol. Microbiol.">
        <title>The Global Catalogue of Microorganisms (GCM) 10K type strain sequencing project: providing services to taxonomists for standard genome sequencing and annotation.</title>
        <authorList>
            <consortium name="The Broad Institute Genomics Platform"/>
            <consortium name="The Broad Institute Genome Sequencing Center for Infectious Disease"/>
            <person name="Wu L."/>
            <person name="Ma J."/>
        </authorList>
    </citation>
    <scope>NUCLEOTIDE SEQUENCE [LARGE SCALE GENOMIC DNA]</scope>
    <source>
        <strain evidence="3">TISTR 1535</strain>
    </source>
</reference>
<dbReference type="Gene3D" id="3.40.630.40">
    <property type="entry name" value="Zn-dependent exopeptidases"/>
    <property type="match status" value="1"/>
</dbReference>
<sequence>MKLKWKYHILVYLAGMMIIFLLISFISLSKSQHRIFHLPIVNELTESVLISESLLLMMSSEVPQLENNLKENDITMPELSTLFFEFTSGITPNNFTSLLGVGLPGMNTFSNGIQLTGKGSSTASMPIESPPPDFEKLLEEEETAQDQSESNDQNIQSKSDASVFIYHSHAWEAFLPLMDGKDNKPSEASSINNDENILQVGSMLTKQLEKRGITAVHDKTNVTASLHERGWDYNDSYKFSRETVQEVTASNNSIDYFIDVHRDAQRKDATTATINGEKYAKLYFIVGTSHKDYKQNLAFVKKLHQMMEDKYPGLSKGIYKKDKSEGNGVYNQDLSNRSILIEFGGVDNNRTELKNTSEALAEIIRQHDQNAEKVSSPE</sequence>
<evidence type="ECO:0000313" key="3">
    <source>
        <dbReference type="Proteomes" id="UP001597502"/>
    </source>
</evidence>
<dbReference type="SUPFAM" id="SSF53187">
    <property type="entry name" value="Zn-dependent exopeptidases"/>
    <property type="match status" value="1"/>
</dbReference>
<dbReference type="EMBL" id="JBHUNA010000040">
    <property type="protein sequence ID" value="MFD2762283.1"/>
    <property type="molecule type" value="Genomic_DNA"/>
</dbReference>
<dbReference type="InterPro" id="IPR010897">
    <property type="entry name" value="Spore_II_P"/>
</dbReference>
<comment type="caution">
    <text evidence="2">The sequence shown here is derived from an EMBL/GenBank/DDBJ whole genome shotgun (WGS) entry which is preliminary data.</text>
</comment>
<feature type="transmembrane region" description="Helical" evidence="1">
    <location>
        <begin position="7"/>
        <end position="28"/>
    </location>
</feature>